<gene>
    <name evidence="1" type="ORF">D9615_009883</name>
</gene>
<name>A0A8H5GWV1_9AGAR</name>
<proteinExistence type="predicted"/>
<evidence type="ECO:0000313" key="2">
    <source>
        <dbReference type="Proteomes" id="UP000565441"/>
    </source>
</evidence>
<dbReference type="Proteomes" id="UP000565441">
    <property type="component" value="Unassembled WGS sequence"/>
</dbReference>
<protein>
    <submittedName>
        <fullName evidence="1">Uncharacterized protein</fullName>
    </submittedName>
</protein>
<dbReference type="EMBL" id="JAACJP010000042">
    <property type="protein sequence ID" value="KAF5372709.1"/>
    <property type="molecule type" value="Genomic_DNA"/>
</dbReference>
<dbReference type="OrthoDB" id="2920287at2759"/>
<sequence length="171" mass="19442">MLIFSTVDLLNATLSGSGPTSYRTKTSIGIHGRKTTSLTLINGTEQRIVGGIDWREKDFVIEGKTWELFELKSRPAGPSNTLRVWHWAGDDYKVNLYGKQWTAISARRLTPLATFNQSVQRIFKASQSAKIEFHTELSETDTVFFLLVMIYSEVRWQDEDVDGHLRGELSD</sequence>
<dbReference type="AlphaFoldDB" id="A0A8H5GWV1"/>
<keyword evidence="2" id="KW-1185">Reference proteome</keyword>
<reference evidence="1 2" key="1">
    <citation type="journal article" date="2020" name="ISME J.">
        <title>Uncovering the hidden diversity of litter-decomposition mechanisms in mushroom-forming fungi.</title>
        <authorList>
            <person name="Floudas D."/>
            <person name="Bentzer J."/>
            <person name="Ahren D."/>
            <person name="Johansson T."/>
            <person name="Persson P."/>
            <person name="Tunlid A."/>
        </authorList>
    </citation>
    <scope>NUCLEOTIDE SEQUENCE [LARGE SCALE GENOMIC DNA]</scope>
    <source>
        <strain evidence="1 2">CBS 661.87</strain>
    </source>
</reference>
<accession>A0A8H5GWV1</accession>
<comment type="caution">
    <text evidence="1">The sequence shown here is derived from an EMBL/GenBank/DDBJ whole genome shotgun (WGS) entry which is preliminary data.</text>
</comment>
<organism evidence="1 2">
    <name type="scientific">Tricholomella constricta</name>
    <dbReference type="NCBI Taxonomy" id="117010"/>
    <lineage>
        <taxon>Eukaryota</taxon>
        <taxon>Fungi</taxon>
        <taxon>Dikarya</taxon>
        <taxon>Basidiomycota</taxon>
        <taxon>Agaricomycotina</taxon>
        <taxon>Agaricomycetes</taxon>
        <taxon>Agaricomycetidae</taxon>
        <taxon>Agaricales</taxon>
        <taxon>Tricholomatineae</taxon>
        <taxon>Lyophyllaceae</taxon>
        <taxon>Tricholomella</taxon>
    </lineage>
</organism>
<evidence type="ECO:0000313" key="1">
    <source>
        <dbReference type="EMBL" id="KAF5372709.1"/>
    </source>
</evidence>